<evidence type="ECO:0000313" key="2">
    <source>
        <dbReference type="EMBL" id="QGZ38233.1"/>
    </source>
</evidence>
<feature type="region of interest" description="Disordered" evidence="1">
    <location>
        <begin position="38"/>
        <end position="212"/>
    </location>
</feature>
<accession>A0A562Q0M1</accession>
<feature type="region of interest" description="Disordered" evidence="1">
    <location>
        <begin position="224"/>
        <end position="257"/>
    </location>
</feature>
<feature type="compositionally biased region" description="Low complexity" evidence="1">
    <location>
        <begin position="181"/>
        <end position="212"/>
    </location>
</feature>
<dbReference type="Proteomes" id="UP000315112">
    <property type="component" value="Unassembled WGS sequence"/>
</dbReference>
<dbReference type="AlphaFoldDB" id="A0A562Q0M1"/>
<feature type="compositionally biased region" description="Low complexity" evidence="1">
    <location>
        <begin position="38"/>
        <end position="54"/>
    </location>
</feature>
<evidence type="ECO:0000313" key="4">
    <source>
        <dbReference type="Proteomes" id="UP000315112"/>
    </source>
</evidence>
<reference evidence="2 5" key="3">
    <citation type="submission" date="2019-12" db="EMBL/GenBank/DDBJ databases">
        <title>Draft Genome Sequences of Six Type Strains of the Genus Massilia.</title>
        <authorList>
            <person name="Miess H."/>
            <person name="Frediansyah A."/>
            <person name="Goeker M."/>
            <person name="Gross H."/>
        </authorList>
    </citation>
    <scope>NUCLEOTIDE SEQUENCE [LARGE SCALE GENOMIC DNA]</scope>
    <source>
        <strain evidence="2 5">DSM 26639</strain>
    </source>
</reference>
<reference evidence="3" key="2">
    <citation type="submission" date="2019-07" db="EMBL/GenBank/DDBJ databases">
        <authorList>
            <person name="Whitman W."/>
            <person name="Huntemann M."/>
            <person name="Clum A."/>
            <person name="Pillay M."/>
            <person name="Palaniappan K."/>
            <person name="Varghese N."/>
            <person name="Mikhailova N."/>
            <person name="Stamatis D."/>
            <person name="Reddy T."/>
            <person name="Daum C."/>
            <person name="Shapiro N."/>
            <person name="Ivanova N."/>
            <person name="Kyrpides N."/>
            <person name="Woyke T."/>
        </authorList>
    </citation>
    <scope>NUCLEOTIDE SEQUENCE</scope>
    <source>
        <strain evidence="3">CGMCC 1.10685</strain>
    </source>
</reference>
<sequence>MTSFLQRLALRGNGTLPVLRPRLPGLFEPPAGVAALPVGDDGGADDAAAMPAPAEQGRTRTMHPSSPAPERITRDESDTSIARMPQGASPSSAEPVRAVTAAQALTRPEPQHHAATAAHPNVIAPVIEPPAPSPVAHASLPRQQTAMPERPRLQPPAALDRSPIDDDRAALHRSPPPATPAPALTPSVPSAPDAVRAARAAQPAAATPLPTVQVTIGRVEVRATQAPAAPVRQSSRPQPTSLDDYLRQRDGRREGRR</sequence>
<dbReference type="EMBL" id="VLKW01000002">
    <property type="protein sequence ID" value="TWI50235.1"/>
    <property type="molecule type" value="Genomic_DNA"/>
</dbReference>
<gene>
    <name evidence="2" type="ORF">GO485_03660</name>
    <name evidence="3" type="ORF">IP92_01464</name>
</gene>
<name>A0A562Q0M1_9BURK</name>
<dbReference type="Proteomes" id="UP000437862">
    <property type="component" value="Chromosome"/>
</dbReference>
<evidence type="ECO:0000313" key="5">
    <source>
        <dbReference type="Proteomes" id="UP000437862"/>
    </source>
</evidence>
<proteinExistence type="predicted"/>
<reference evidence="3 4" key="1">
    <citation type="journal article" date="2015" name="Stand. Genomic Sci.">
        <title>Genomic Encyclopedia of Bacterial and Archaeal Type Strains, Phase III: the genomes of soil and plant-associated and newly described type strains.</title>
        <authorList>
            <person name="Whitman W.B."/>
            <person name="Woyke T."/>
            <person name="Klenk H.P."/>
            <person name="Zhou Y."/>
            <person name="Lilburn T.G."/>
            <person name="Beck B.J."/>
            <person name="De Vos P."/>
            <person name="Vandamme P."/>
            <person name="Eisen J.A."/>
            <person name="Garrity G."/>
            <person name="Hugenholtz P."/>
            <person name="Kyrpides N.C."/>
        </authorList>
    </citation>
    <scope>NUCLEOTIDE SEQUENCE [LARGE SCALE GENOMIC DNA]</scope>
    <source>
        <strain evidence="3 4">CGMCC 1.10685</strain>
    </source>
</reference>
<protein>
    <submittedName>
        <fullName evidence="3">Uncharacterized protein</fullName>
    </submittedName>
</protein>
<evidence type="ECO:0000313" key="3">
    <source>
        <dbReference type="EMBL" id="TWI50235.1"/>
    </source>
</evidence>
<feature type="compositionally biased region" description="Polar residues" evidence="1">
    <location>
        <begin position="232"/>
        <end position="241"/>
    </location>
</feature>
<dbReference type="EMBL" id="CP046904">
    <property type="protein sequence ID" value="QGZ38233.1"/>
    <property type="molecule type" value="Genomic_DNA"/>
</dbReference>
<organism evidence="3 4">
    <name type="scientific">Pseudoduganella flava</name>
    <dbReference type="NCBI Taxonomy" id="871742"/>
    <lineage>
        <taxon>Bacteria</taxon>
        <taxon>Pseudomonadati</taxon>
        <taxon>Pseudomonadota</taxon>
        <taxon>Betaproteobacteria</taxon>
        <taxon>Burkholderiales</taxon>
        <taxon>Oxalobacteraceae</taxon>
        <taxon>Telluria group</taxon>
        <taxon>Pseudoduganella</taxon>
    </lineage>
</organism>
<keyword evidence="5" id="KW-1185">Reference proteome</keyword>
<dbReference type="RefSeq" id="WP_145873860.1">
    <property type="nucleotide sequence ID" value="NZ_CP046904.1"/>
</dbReference>
<evidence type="ECO:0000256" key="1">
    <source>
        <dbReference type="SAM" id="MobiDB-lite"/>
    </source>
</evidence>
<feature type="compositionally biased region" description="Basic and acidic residues" evidence="1">
    <location>
        <begin position="244"/>
        <end position="257"/>
    </location>
</feature>